<dbReference type="Proteomes" id="UP000826656">
    <property type="component" value="Unassembled WGS sequence"/>
</dbReference>
<accession>A0ABQ7UHI2</accession>
<gene>
    <name evidence="1" type="ORF">KY290_028301</name>
</gene>
<name>A0ABQ7UHI2_SOLTU</name>
<dbReference type="EMBL" id="JAIVGD010000019">
    <property type="protein sequence ID" value="KAH0749069.1"/>
    <property type="molecule type" value="Genomic_DNA"/>
</dbReference>
<organism evidence="1 2">
    <name type="scientific">Solanum tuberosum</name>
    <name type="common">Potato</name>
    <dbReference type="NCBI Taxonomy" id="4113"/>
    <lineage>
        <taxon>Eukaryota</taxon>
        <taxon>Viridiplantae</taxon>
        <taxon>Streptophyta</taxon>
        <taxon>Embryophyta</taxon>
        <taxon>Tracheophyta</taxon>
        <taxon>Spermatophyta</taxon>
        <taxon>Magnoliopsida</taxon>
        <taxon>eudicotyledons</taxon>
        <taxon>Gunneridae</taxon>
        <taxon>Pentapetalae</taxon>
        <taxon>asterids</taxon>
        <taxon>lamiids</taxon>
        <taxon>Solanales</taxon>
        <taxon>Solanaceae</taxon>
        <taxon>Solanoideae</taxon>
        <taxon>Solaneae</taxon>
        <taxon>Solanum</taxon>
    </lineage>
</organism>
<reference evidence="1 2" key="1">
    <citation type="journal article" date="2021" name="bioRxiv">
        <title>Chromosome-scale and haplotype-resolved genome assembly of a tetraploid potato cultivar.</title>
        <authorList>
            <person name="Sun H."/>
            <person name="Jiao W.-B."/>
            <person name="Krause K."/>
            <person name="Campoy J.A."/>
            <person name="Goel M."/>
            <person name="Folz-Donahue K."/>
            <person name="Kukat C."/>
            <person name="Huettel B."/>
            <person name="Schneeberger K."/>
        </authorList>
    </citation>
    <scope>NUCLEOTIDE SEQUENCE [LARGE SCALE GENOMIC DNA]</scope>
    <source>
        <strain evidence="1">SolTubOtavaFocal</strain>
        <tissue evidence="1">Leaves</tissue>
    </source>
</reference>
<keyword evidence="2" id="KW-1185">Reference proteome</keyword>
<comment type="caution">
    <text evidence="1">The sequence shown here is derived from an EMBL/GenBank/DDBJ whole genome shotgun (WGS) entry which is preliminary data.</text>
</comment>
<sequence length="95" mass="10659">MSKLEGTKLSHVFQEKNRVADELAKEGTKVKVFDEPTILIVPPLFVQKEVEADTLGTMYIRLTNNIFNSFQGRDVTQSNENGHLTAVDAPIHYPS</sequence>
<proteinExistence type="predicted"/>
<protein>
    <recommendedName>
        <fullName evidence="3">RNase H type-1 domain-containing protein</fullName>
    </recommendedName>
</protein>
<evidence type="ECO:0000313" key="2">
    <source>
        <dbReference type="Proteomes" id="UP000826656"/>
    </source>
</evidence>
<evidence type="ECO:0008006" key="3">
    <source>
        <dbReference type="Google" id="ProtNLM"/>
    </source>
</evidence>
<evidence type="ECO:0000313" key="1">
    <source>
        <dbReference type="EMBL" id="KAH0749069.1"/>
    </source>
</evidence>